<evidence type="ECO:0000313" key="1">
    <source>
        <dbReference type="WBParaSite" id="SSTP_0001164600.1"/>
    </source>
</evidence>
<protein>
    <submittedName>
        <fullName evidence="1">Exported protein</fullName>
    </submittedName>
</protein>
<dbReference type="WBParaSite" id="SSTP_0001164600.1">
    <property type="protein sequence ID" value="SSTP_0001164600.1"/>
    <property type="gene ID" value="SSTP_0001164600"/>
</dbReference>
<sequence length="124" mass="14753">MKTIKKMKYNAFLISITFATFILMAHGYLDLAPLKNIQDKEKIYGRKLLSDFLKHDSYDDTHYLQYTHFPLKYNSRENNGDLKRTEKNYSFHRLNIPLLTKVKQSKYTRSNCFLSPVQCSFFLP</sequence>
<name>A0A913I805_STRER</name>
<reference evidence="1" key="1">
    <citation type="submission" date="2022-10" db="UniProtKB">
        <authorList>
            <consortium name="WormBaseParasite"/>
        </authorList>
    </citation>
    <scope>IDENTIFICATION</scope>
</reference>
<organism evidence="1">
    <name type="scientific">Strongyloides stercoralis</name>
    <name type="common">Threadworm</name>
    <dbReference type="NCBI Taxonomy" id="6248"/>
    <lineage>
        <taxon>Eukaryota</taxon>
        <taxon>Metazoa</taxon>
        <taxon>Ecdysozoa</taxon>
        <taxon>Nematoda</taxon>
        <taxon>Chromadorea</taxon>
        <taxon>Rhabditida</taxon>
        <taxon>Tylenchina</taxon>
        <taxon>Panagrolaimomorpha</taxon>
        <taxon>Strongyloidoidea</taxon>
        <taxon>Strongyloididae</taxon>
        <taxon>Strongyloides</taxon>
    </lineage>
</organism>
<accession>A0A913I805</accession>
<proteinExistence type="predicted"/>
<dbReference type="AlphaFoldDB" id="A0A913I805"/>